<dbReference type="EnsemblMetazoa" id="XM_008190424.2">
    <property type="protein sequence ID" value="XP_008188646.2"/>
    <property type="gene ID" value="LOC103310933"/>
</dbReference>
<evidence type="ECO:0000256" key="3">
    <source>
        <dbReference type="ARBA" id="ARBA00022695"/>
    </source>
</evidence>
<evidence type="ECO:0000313" key="10">
    <source>
        <dbReference type="Proteomes" id="UP000007819"/>
    </source>
</evidence>
<dbReference type="GeneID" id="103310933"/>
<dbReference type="InterPro" id="IPR041373">
    <property type="entry name" value="RT_RNaseH"/>
</dbReference>
<dbReference type="Gene3D" id="4.10.60.10">
    <property type="entry name" value="Zinc finger, CCHC-type"/>
    <property type="match status" value="1"/>
</dbReference>
<accession>A0A8R2B9T0</accession>
<dbReference type="Pfam" id="PF17917">
    <property type="entry name" value="RT_RNaseH"/>
    <property type="match status" value="1"/>
</dbReference>
<reference evidence="10" key="1">
    <citation type="submission" date="2010-06" db="EMBL/GenBank/DDBJ databases">
        <authorList>
            <person name="Jiang H."/>
            <person name="Abraham K."/>
            <person name="Ali S."/>
            <person name="Alsbrooks S.L."/>
            <person name="Anim B.N."/>
            <person name="Anosike U.S."/>
            <person name="Attaway T."/>
            <person name="Bandaranaike D.P."/>
            <person name="Battles P.K."/>
            <person name="Bell S.N."/>
            <person name="Bell A.V."/>
            <person name="Beltran B."/>
            <person name="Bickham C."/>
            <person name="Bustamante Y."/>
            <person name="Caleb T."/>
            <person name="Canada A."/>
            <person name="Cardenas V."/>
            <person name="Carter K."/>
            <person name="Chacko J."/>
            <person name="Chandrabose M.N."/>
            <person name="Chavez D."/>
            <person name="Chavez A."/>
            <person name="Chen L."/>
            <person name="Chu H.-S."/>
            <person name="Claassen K.J."/>
            <person name="Cockrell R."/>
            <person name="Collins M."/>
            <person name="Cooper J.A."/>
            <person name="Cree A."/>
            <person name="Curry S.M."/>
            <person name="Da Y."/>
            <person name="Dao M.D."/>
            <person name="Das B."/>
            <person name="Davila M.-L."/>
            <person name="Davy-Carroll L."/>
            <person name="Denson S."/>
            <person name="Dinh H."/>
            <person name="Ebong V.E."/>
            <person name="Edwards J.R."/>
            <person name="Egan A."/>
            <person name="El-Daye J."/>
            <person name="Escobedo L."/>
            <person name="Fernandez S."/>
            <person name="Fernando P.R."/>
            <person name="Flagg N."/>
            <person name="Forbes L.D."/>
            <person name="Fowler R.G."/>
            <person name="Fu Q."/>
            <person name="Gabisi R.A."/>
            <person name="Ganer J."/>
            <person name="Garbino Pronczuk A."/>
            <person name="Garcia R.M."/>
            <person name="Garner T."/>
            <person name="Garrett T.E."/>
            <person name="Gonzalez D.A."/>
            <person name="Hamid H."/>
            <person name="Hawkins E.S."/>
            <person name="Hirani K."/>
            <person name="Hogues M.E."/>
            <person name="Hollins B."/>
            <person name="Hsiao C.-H."/>
            <person name="Jabil R."/>
            <person name="James M.L."/>
            <person name="Jhangiani S.N."/>
            <person name="Johnson B."/>
            <person name="Johnson Q."/>
            <person name="Joshi V."/>
            <person name="Kalu J.B."/>
            <person name="Kam C."/>
            <person name="Kashfia A."/>
            <person name="Keebler J."/>
            <person name="Kisamo H."/>
            <person name="Kovar C.L."/>
            <person name="Lago L.A."/>
            <person name="Lai C.-Y."/>
            <person name="Laidlaw J."/>
            <person name="Lara F."/>
            <person name="Le T.-K."/>
            <person name="Lee S.L."/>
            <person name="Legall F.H."/>
            <person name="Lemon S.J."/>
            <person name="Lewis L.R."/>
            <person name="Li B."/>
            <person name="Liu Y."/>
            <person name="Liu Y.-S."/>
            <person name="Lopez J."/>
            <person name="Lozado R.J."/>
            <person name="Lu J."/>
            <person name="Madu R.C."/>
            <person name="Maheshwari M."/>
            <person name="Maheshwari R."/>
            <person name="Malloy K."/>
            <person name="Martinez E."/>
            <person name="Mathew T."/>
            <person name="Mercado I.C."/>
            <person name="Mercado C."/>
            <person name="Meyer B."/>
            <person name="Montgomery K."/>
            <person name="Morgan M.B."/>
            <person name="Munidasa M."/>
            <person name="Nazareth L.V."/>
            <person name="Nelson J."/>
            <person name="Ng B.M."/>
            <person name="Nguyen N.B."/>
            <person name="Nguyen P.Q."/>
            <person name="Nguyen T."/>
            <person name="Obregon M."/>
            <person name="Okwuonu G.O."/>
            <person name="Onwere C.G."/>
            <person name="Orozco G."/>
            <person name="Parra A."/>
            <person name="Patel S."/>
            <person name="Patil S."/>
            <person name="Perez A."/>
            <person name="Perez Y."/>
            <person name="Pham C."/>
            <person name="Primus E.L."/>
            <person name="Pu L.-L."/>
            <person name="Puazo M."/>
            <person name="Qin X."/>
            <person name="Quiroz J.B."/>
            <person name="Reese J."/>
            <person name="Richards S."/>
            <person name="Rives C.M."/>
            <person name="Robberts R."/>
            <person name="Ruiz S.J."/>
            <person name="Ruiz M.J."/>
            <person name="Santibanez J."/>
            <person name="Schneider B.W."/>
            <person name="Sisson I."/>
            <person name="Smith M."/>
            <person name="Sodergren E."/>
            <person name="Song X.-Z."/>
            <person name="Song B.B."/>
            <person name="Summersgill H."/>
            <person name="Thelus R."/>
            <person name="Thornton R.D."/>
            <person name="Trejos Z.Y."/>
            <person name="Usmani K."/>
            <person name="Vattathil S."/>
            <person name="Villasana D."/>
            <person name="Walker D.L."/>
            <person name="Wang S."/>
            <person name="Wang K."/>
            <person name="White C.S."/>
            <person name="Williams A.C."/>
            <person name="Williamson J."/>
            <person name="Wilson K."/>
            <person name="Woghiren I.O."/>
            <person name="Woodworth J.R."/>
            <person name="Worley K.C."/>
            <person name="Wright R.A."/>
            <person name="Wu W."/>
            <person name="Young L."/>
            <person name="Zhang L."/>
            <person name="Zhang J."/>
            <person name="Zhu Y."/>
            <person name="Muzny D.M."/>
            <person name="Weinstock G."/>
            <person name="Gibbs R.A."/>
        </authorList>
    </citation>
    <scope>NUCLEOTIDE SEQUENCE [LARGE SCALE GENOMIC DNA]</scope>
    <source>
        <strain evidence="10">LSR1</strain>
    </source>
</reference>
<dbReference type="Gene3D" id="3.30.420.10">
    <property type="entry name" value="Ribonuclease H-like superfamily/Ribonuclease H"/>
    <property type="match status" value="1"/>
</dbReference>
<dbReference type="KEGG" id="api:103310933"/>
<dbReference type="GO" id="GO:0016787">
    <property type="term" value="F:hydrolase activity"/>
    <property type="evidence" value="ECO:0007669"/>
    <property type="project" value="UniProtKB-KW"/>
</dbReference>
<keyword evidence="3" id="KW-0548">Nucleotidyltransferase</keyword>
<dbReference type="SUPFAM" id="SSF56672">
    <property type="entry name" value="DNA/RNA polymerases"/>
    <property type="match status" value="1"/>
</dbReference>
<organism evidence="9 10">
    <name type="scientific">Acyrthosiphon pisum</name>
    <name type="common">Pea aphid</name>
    <dbReference type="NCBI Taxonomy" id="7029"/>
    <lineage>
        <taxon>Eukaryota</taxon>
        <taxon>Metazoa</taxon>
        <taxon>Ecdysozoa</taxon>
        <taxon>Arthropoda</taxon>
        <taxon>Hexapoda</taxon>
        <taxon>Insecta</taxon>
        <taxon>Pterygota</taxon>
        <taxon>Neoptera</taxon>
        <taxon>Paraneoptera</taxon>
        <taxon>Hemiptera</taxon>
        <taxon>Sternorrhyncha</taxon>
        <taxon>Aphidomorpha</taxon>
        <taxon>Aphidoidea</taxon>
        <taxon>Aphididae</taxon>
        <taxon>Macrosiphini</taxon>
        <taxon>Acyrthosiphon</taxon>
    </lineage>
</organism>
<keyword evidence="6" id="KW-0378">Hydrolase</keyword>
<reference evidence="9" key="2">
    <citation type="submission" date="2022-06" db="UniProtKB">
        <authorList>
            <consortium name="EnsemblMetazoa"/>
        </authorList>
    </citation>
    <scope>IDENTIFICATION</scope>
</reference>
<dbReference type="Pfam" id="PF00665">
    <property type="entry name" value="rve"/>
    <property type="match status" value="1"/>
</dbReference>
<dbReference type="Pfam" id="PF17921">
    <property type="entry name" value="Integrase_H2C2"/>
    <property type="match status" value="1"/>
</dbReference>
<dbReference type="Gene3D" id="1.10.340.70">
    <property type="match status" value="1"/>
</dbReference>
<keyword evidence="5" id="KW-0255">Endonuclease</keyword>
<keyword evidence="2" id="KW-0808">Transferase</keyword>
<dbReference type="AlphaFoldDB" id="A0A8R2B9T0"/>
<dbReference type="InterPro" id="IPR036397">
    <property type="entry name" value="RNaseH_sf"/>
</dbReference>
<dbReference type="InterPro" id="IPR041588">
    <property type="entry name" value="Integrase_H2C2"/>
</dbReference>
<dbReference type="InterPro" id="IPR001584">
    <property type="entry name" value="Integrase_cat-core"/>
</dbReference>
<dbReference type="GO" id="GO:0042575">
    <property type="term" value="C:DNA polymerase complex"/>
    <property type="evidence" value="ECO:0007669"/>
    <property type="project" value="UniProtKB-ARBA"/>
</dbReference>
<dbReference type="GO" id="GO:0015074">
    <property type="term" value="P:DNA integration"/>
    <property type="evidence" value="ECO:0007669"/>
    <property type="project" value="InterPro"/>
</dbReference>
<dbReference type="SUPFAM" id="SSF53098">
    <property type="entry name" value="Ribonuclease H-like"/>
    <property type="match status" value="1"/>
</dbReference>
<name>A0A8R2B9T0_ACYPI</name>
<keyword evidence="7" id="KW-0695">RNA-directed DNA polymerase</keyword>
<dbReference type="PANTHER" id="PTHR37984">
    <property type="entry name" value="PROTEIN CBG26694"/>
    <property type="match status" value="1"/>
</dbReference>
<keyword evidence="10" id="KW-1185">Reference proteome</keyword>
<dbReference type="InterPro" id="IPR012337">
    <property type="entry name" value="RNaseH-like_sf"/>
</dbReference>
<evidence type="ECO:0000256" key="7">
    <source>
        <dbReference type="ARBA" id="ARBA00022918"/>
    </source>
</evidence>
<evidence type="ECO:0000256" key="5">
    <source>
        <dbReference type="ARBA" id="ARBA00022759"/>
    </source>
</evidence>
<evidence type="ECO:0000259" key="8">
    <source>
        <dbReference type="PROSITE" id="PS50994"/>
    </source>
</evidence>
<evidence type="ECO:0000256" key="6">
    <source>
        <dbReference type="ARBA" id="ARBA00022801"/>
    </source>
</evidence>
<evidence type="ECO:0000256" key="2">
    <source>
        <dbReference type="ARBA" id="ARBA00022679"/>
    </source>
</evidence>
<dbReference type="CDD" id="cd09274">
    <property type="entry name" value="RNase_HI_RT_Ty3"/>
    <property type="match status" value="1"/>
</dbReference>
<dbReference type="FunFam" id="1.10.340.70:FF:000003">
    <property type="entry name" value="Protein CBG25708"/>
    <property type="match status" value="1"/>
</dbReference>
<protein>
    <recommendedName>
        <fullName evidence="1">RNA-directed DNA polymerase</fullName>
        <ecNumber evidence="1">2.7.7.49</ecNumber>
    </recommendedName>
</protein>
<keyword evidence="4" id="KW-0540">Nuclease</keyword>
<dbReference type="GO" id="GO:0003964">
    <property type="term" value="F:RNA-directed DNA polymerase activity"/>
    <property type="evidence" value="ECO:0007669"/>
    <property type="project" value="UniProtKB-KW"/>
</dbReference>
<dbReference type="PANTHER" id="PTHR37984:SF5">
    <property type="entry name" value="PROTEIN NYNRIN-LIKE"/>
    <property type="match status" value="1"/>
</dbReference>
<dbReference type="OrthoDB" id="6625515at2759"/>
<sequence length="515" mass="59204">MNAGPIQDRLLEEDASKISITYSQLMEISAAKESTINNKTGWIKEEADFKYQKQSQQAKSAKQSITEKSKCGTCGRSNHTQKECRYKDYSCNICNIKGHLAPMCKSKNNKPNPVLAHYDQKLPIKLTVDSSSYALGAIISHTYPDHSERPIAYASRVLSNSECKFPQIEKEGLAIIFGVQKYYDYLYGRKFTLVTDHKPLIHIFEKKKGIPIYAANRLQRWAYVLSSFDFEIKYIKSEGNTADFLSRIKTNQCNNNINEYDDAHINFIHEQSPFPLDWHKIKIETKRDPITSRVLHATKTGSWSNDFSINSELNSYNTRKIEITAEQDCLFWGYRVIIPTKFRKSILTELHSCHIGMSSMKSIARSYFWWPSIDKEIEDMARNCNECINARPNPPKSVLTPWKWPQRQWTRVHCDFLGPYKNKTFLIIVDATTKWLEVFQVNSMTAQTVITKLSELIARFGIPRTITTDNAKCFNGDEFQSYCKTLGIRHLTGAPFHPASNGFAESGKYCTLNHK</sequence>
<dbReference type="PROSITE" id="PS50994">
    <property type="entry name" value="INTEGRASE"/>
    <property type="match status" value="1"/>
</dbReference>
<evidence type="ECO:0000256" key="1">
    <source>
        <dbReference type="ARBA" id="ARBA00012493"/>
    </source>
</evidence>
<evidence type="ECO:0000256" key="4">
    <source>
        <dbReference type="ARBA" id="ARBA00022722"/>
    </source>
</evidence>
<dbReference type="Proteomes" id="UP000007819">
    <property type="component" value="Chromosome A1"/>
</dbReference>
<dbReference type="InterPro" id="IPR043502">
    <property type="entry name" value="DNA/RNA_pol_sf"/>
</dbReference>
<dbReference type="InterPro" id="IPR050951">
    <property type="entry name" value="Retrovirus_Pol_polyprotein"/>
</dbReference>
<dbReference type="RefSeq" id="XP_008188646.2">
    <property type="nucleotide sequence ID" value="XM_008190424.2"/>
</dbReference>
<dbReference type="EC" id="2.7.7.49" evidence="1"/>
<evidence type="ECO:0000313" key="9">
    <source>
        <dbReference type="EnsemblMetazoa" id="XP_008188646.2"/>
    </source>
</evidence>
<feature type="domain" description="Integrase catalytic" evidence="8">
    <location>
        <begin position="397"/>
        <end position="515"/>
    </location>
</feature>
<dbReference type="GO" id="GO:0004519">
    <property type="term" value="F:endonuclease activity"/>
    <property type="evidence" value="ECO:0007669"/>
    <property type="project" value="UniProtKB-KW"/>
</dbReference>
<dbReference type="GO" id="GO:0003676">
    <property type="term" value="F:nucleic acid binding"/>
    <property type="evidence" value="ECO:0007669"/>
    <property type="project" value="InterPro"/>
</dbReference>
<proteinExistence type="predicted"/>